<dbReference type="InterPro" id="IPR006148">
    <property type="entry name" value="Glc/Gal-6P_isomerase"/>
</dbReference>
<keyword evidence="11" id="KW-1185">Reference proteome</keyword>
<dbReference type="InterPro" id="IPR019796">
    <property type="entry name" value="G6P_DH_AS"/>
</dbReference>
<evidence type="ECO:0000256" key="6">
    <source>
        <dbReference type="SAM" id="SignalP"/>
    </source>
</evidence>
<evidence type="ECO:0000256" key="5">
    <source>
        <dbReference type="ARBA" id="ARBA00023277"/>
    </source>
</evidence>
<feature type="signal peptide" evidence="6">
    <location>
        <begin position="1"/>
        <end position="19"/>
    </location>
</feature>
<dbReference type="CDD" id="cd01400">
    <property type="entry name" value="6PGL"/>
    <property type="match status" value="1"/>
</dbReference>
<name>A0AAD3RD23_LATJO</name>
<keyword evidence="5" id="KW-0119">Carbohydrate metabolism</keyword>
<dbReference type="Pfam" id="PF00479">
    <property type="entry name" value="G6PD_N"/>
    <property type="match status" value="1"/>
</dbReference>
<dbReference type="GO" id="GO:0006006">
    <property type="term" value="P:glucose metabolic process"/>
    <property type="evidence" value="ECO:0007669"/>
    <property type="project" value="UniProtKB-KW"/>
</dbReference>
<dbReference type="Pfam" id="PF01182">
    <property type="entry name" value="Glucosamine_iso"/>
    <property type="match status" value="1"/>
</dbReference>
<dbReference type="Gene3D" id="3.40.50.720">
    <property type="entry name" value="NAD(P)-binding Rossmann-like Domain"/>
    <property type="match status" value="1"/>
</dbReference>
<dbReference type="SUPFAM" id="SSF55347">
    <property type="entry name" value="Glyceraldehyde-3-phosphate dehydrogenase-like, C-terminal domain"/>
    <property type="match status" value="1"/>
</dbReference>
<evidence type="ECO:0000259" key="8">
    <source>
        <dbReference type="Pfam" id="PF01182"/>
    </source>
</evidence>
<evidence type="ECO:0000313" key="10">
    <source>
        <dbReference type="EMBL" id="GLD64608.1"/>
    </source>
</evidence>
<dbReference type="GO" id="GO:0004345">
    <property type="term" value="F:glucose-6-phosphate dehydrogenase activity"/>
    <property type="evidence" value="ECO:0007669"/>
    <property type="project" value="InterPro"/>
</dbReference>
<evidence type="ECO:0000256" key="3">
    <source>
        <dbReference type="ARBA" id="ARBA00022857"/>
    </source>
</evidence>
<dbReference type="PROSITE" id="PS00069">
    <property type="entry name" value="G6P_DEHYDROGENASE"/>
    <property type="match status" value="1"/>
</dbReference>
<dbReference type="InterPro" id="IPR022674">
    <property type="entry name" value="G6P_DH_NAD-bd"/>
</dbReference>
<dbReference type="Gene3D" id="3.40.50.1360">
    <property type="match status" value="1"/>
</dbReference>
<dbReference type="EMBL" id="BRZM01000069">
    <property type="protein sequence ID" value="GLD64608.1"/>
    <property type="molecule type" value="Genomic_DNA"/>
</dbReference>
<dbReference type="GO" id="GO:0050661">
    <property type="term" value="F:NADP binding"/>
    <property type="evidence" value="ECO:0007669"/>
    <property type="project" value="InterPro"/>
</dbReference>
<proteinExistence type="predicted"/>
<dbReference type="SUPFAM" id="SSF100950">
    <property type="entry name" value="NagB/RpiA/CoA transferase-like"/>
    <property type="match status" value="1"/>
</dbReference>
<feature type="chain" id="PRO_5042161204" evidence="6">
    <location>
        <begin position="20"/>
        <end position="791"/>
    </location>
</feature>
<comment type="pathway">
    <text evidence="1">Carbohydrate degradation; pentose phosphate pathway.</text>
</comment>
<keyword evidence="3" id="KW-0521">NADP</keyword>
<evidence type="ECO:0000259" key="9">
    <source>
        <dbReference type="Pfam" id="PF02781"/>
    </source>
</evidence>
<keyword evidence="2" id="KW-0313">Glucose metabolism</keyword>
<dbReference type="GO" id="GO:0005783">
    <property type="term" value="C:endoplasmic reticulum"/>
    <property type="evidence" value="ECO:0007669"/>
    <property type="project" value="TreeGrafter"/>
</dbReference>
<dbReference type="NCBIfam" id="TIGR01198">
    <property type="entry name" value="pgl"/>
    <property type="match status" value="1"/>
</dbReference>
<dbReference type="AlphaFoldDB" id="A0AAD3RD23"/>
<evidence type="ECO:0000259" key="7">
    <source>
        <dbReference type="Pfam" id="PF00479"/>
    </source>
</evidence>
<dbReference type="PANTHER" id="PTHR23429:SF7">
    <property type="entry name" value="GDH_6PGL ENDOPLASMIC BIFUNCTIONAL PROTEIN"/>
    <property type="match status" value="1"/>
</dbReference>
<feature type="domain" description="Glucose-6-phosphate dehydrogenase C-terminal" evidence="9">
    <location>
        <begin position="221"/>
        <end position="518"/>
    </location>
</feature>
<dbReference type="InterPro" id="IPR036291">
    <property type="entry name" value="NAD(P)-bd_dom_sf"/>
</dbReference>
<evidence type="ECO:0000256" key="1">
    <source>
        <dbReference type="ARBA" id="ARBA00004959"/>
    </source>
</evidence>
<dbReference type="InterPro" id="IPR005900">
    <property type="entry name" value="6-phosphogluconolactonase_DevB"/>
</dbReference>
<gene>
    <name evidence="10" type="ORF">AKAME5_001614600</name>
</gene>
<dbReference type="Pfam" id="PF02781">
    <property type="entry name" value="G6PD_C"/>
    <property type="match status" value="1"/>
</dbReference>
<accession>A0AAD3RD23</accession>
<organism evidence="10 11">
    <name type="scientific">Lates japonicus</name>
    <name type="common">Japanese lates</name>
    <dbReference type="NCBI Taxonomy" id="270547"/>
    <lineage>
        <taxon>Eukaryota</taxon>
        <taxon>Metazoa</taxon>
        <taxon>Chordata</taxon>
        <taxon>Craniata</taxon>
        <taxon>Vertebrata</taxon>
        <taxon>Euteleostomi</taxon>
        <taxon>Actinopterygii</taxon>
        <taxon>Neopterygii</taxon>
        <taxon>Teleostei</taxon>
        <taxon>Neoteleostei</taxon>
        <taxon>Acanthomorphata</taxon>
        <taxon>Carangaria</taxon>
        <taxon>Carangaria incertae sedis</taxon>
        <taxon>Centropomidae</taxon>
        <taxon>Lates</taxon>
    </lineage>
</organism>
<dbReference type="SUPFAM" id="SSF51735">
    <property type="entry name" value="NAD(P)-binding Rossmann-fold domains"/>
    <property type="match status" value="1"/>
</dbReference>
<dbReference type="InterPro" id="IPR037171">
    <property type="entry name" value="NagB/RpiA_transferase-like"/>
</dbReference>
<dbReference type="GO" id="GO:0017057">
    <property type="term" value="F:6-phosphogluconolactonase activity"/>
    <property type="evidence" value="ECO:0007669"/>
    <property type="project" value="InterPro"/>
</dbReference>
<keyword evidence="6" id="KW-0732">Signal</keyword>
<evidence type="ECO:0000313" key="11">
    <source>
        <dbReference type="Proteomes" id="UP001279410"/>
    </source>
</evidence>
<dbReference type="GO" id="GO:0009051">
    <property type="term" value="P:pentose-phosphate shunt, oxidative branch"/>
    <property type="evidence" value="ECO:0007669"/>
    <property type="project" value="TreeGrafter"/>
</dbReference>
<evidence type="ECO:0000256" key="2">
    <source>
        <dbReference type="ARBA" id="ARBA00022526"/>
    </source>
</evidence>
<dbReference type="Proteomes" id="UP001279410">
    <property type="component" value="Unassembled WGS sequence"/>
</dbReference>
<protein>
    <submittedName>
        <fullName evidence="10">GDH/6PGL endoplasmic bifunctional protein</fullName>
    </submittedName>
</protein>
<feature type="domain" description="Glucose-6-phosphate dehydrogenase NAD-binding" evidence="7">
    <location>
        <begin position="34"/>
        <end position="216"/>
    </location>
</feature>
<sequence>MSVTVLLLLVTLCVQGGYGEEREEAQRPGHVSVVIVGGTGDLAKKYLWQGFFQLYVSQVSSGNTFSFYGGGLSPADKATPLLFEILKAVSCSKDVSQERCALLKDQFLRLSQYRQLKTLEDYQDLAEHIEKQLQQEGMTEAGRLFYLSVPAFAYADIADKINNSCRPASGAWLRVVLEKPFGHDFRSAQVLASQLGSSLKDEEMYRIDHYLGKQVVAKILPFRIENKRFLDPIWNKQHIERVEIVLKETLDVKGRIPFYDQYGVIRDVLQNHLTEVMTLLTMRLPVNLSSSEEVLQNKLHIFSSLLPLGKNQAVIGQYQSYKSEVQQELNKTKDHVSLTPTFAAVLAHIDEAQYEDVPILLISGKMLDERVGYARILFKNDIFCLQNHNSIHCKPKQIVFYFGHGSLQYPAILVSKNLFKPVLTDSEWKEVTEHTDVSVLGLSLSDYYVQTPTEQREAYTELISHIFAGRKNSFISTENLLASWGLWTPLLSTLSSSFPRIYPGGADNGDLLDVCLKGKDISFNSEVVIISPDQMGSTSAGGFQVMQGKFRSANMVSAWAEELVERLAADVQELAEAAVRESGVFHLALSGGSSPLALFHRLALHHFSFPWRNTHVWMVDERCVPLTEPESNFYTLHNHLLQHVRIPYYNIHPMPVQLNHRLCVEEDGGAQLYETEISKLVNGSSFHFVLLGVGYDSHTASLFPGTKMKDFGESLVALTESPVKPHQRMSLTFSAINRAQRVALLVMGKGKHELITQLSRVKDDPEKWPVTGVKPTNGRLVWYMDYDALLG</sequence>
<feature type="domain" description="Glucosamine/galactosamine-6-phosphate isomerase" evidence="8">
    <location>
        <begin position="560"/>
        <end position="782"/>
    </location>
</feature>
<dbReference type="Gene3D" id="3.30.360.10">
    <property type="entry name" value="Dihydrodipicolinate Reductase, domain 2"/>
    <property type="match status" value="1"/>
</dbReference>
<comment type="caution">
    <text evidence="10">The sequence shown here is derived from an EMBL/GenBank/DDBJ whole genome shotgun (WGS) entry which is preliminary data.</text>
</comment>
<keyword evidence="4" id="KW-0560">Oxidoreductase</keyword>
<reference evidence="10" key="1">
    <citation type="submission" date="2022-08" db="EMBL/GenBank/DDBJ databases">
        <title>Genome sequencing of akame (Lates japonicus).</title>
        <authorList>
            <person name="Hashiguchi Y."/>
            <person name="Takahashi H."/>
        </authorList>
    </citation>
    <scope>NUCLEOTIDE SEQUENCE</scope>
    <source>
        <strain evidence="10">Kochi</strain>
    </source>
</reference>
<dbReference type="InterPro" id="IPR001282">
    <property type="entry name" value="G6P_DH"/>
</dbReference>
<dbReference type="PANTHER" id="PTHR23429">
    <property type="entry name" value="GLUCOSE-6-PHOSPHATE 1-DEHYDROGENASE G6PD"/>
    <property type="match status" value="1"/>
</dbReference>
<dbReference type="PRINTS" id="PR00079">
    <property type="entry name" value="G6PDHDRGNASE"/>
</dbReference>
<dbReference type="InterPro" id="IPR022675">
    <property type="entry name" value="G6P_DH_C"/>
</dbReference>
<evidence type="ECO:0000256" key="4">
    <source>
        <dbReference type="ARBA" id="ARBA00023002"/>
    </source>
</evidence>